<evidence type="ECO:0000256" key="3">
    <source>
        <dbReference type="ARBA" id="ARBA00022692"/>
    </source>
</evidence>
<dbReference type="EMBL" id="JACHOB010000004">
    <property type="protein sequence ID" value="MBB4659413.1"/>
    <property type="molecule type" value="Genomic_DNA"/>
</dbReference>
<protein>
    <submittedName>
        <fullName evidence="7">Membrane protein</fullName>
    </submittedName>
</protein>
<accession>A0A840I555</accession>
<evidence type="ECO:0000256" key="1">
    <source>
        <dbReference type="ARBA" id="ARBA00004651"/>
    </source>
</evidence>
<dbReference type="GO" id="GO:0005886">
    <property type="term" value="C:plasma membrane"/>
    <property type="evidence" value="ECO:0007669"/>
    <property type="project" value="UniProtKB-SubCell"/>
</dbReference>
<keyword evidence="4 6" id="KW-1133">Transmembrane helix</keyword>
<sequence length="318" mass="33611">MATEDATRGRQASKPWHIPPKGWFDVLMRVKGEMGKDHISLIAAGCAFYGLLAVFPGIAAAISLWGLLADPNQIVSQIDGFTNTMPPEAADLIHEQAVSAASADTGALLTALIGIAIGVFSASKGIKSLTEGLNVAYDEDDERSFIKKTLLNVALTFGAVIGLIVAAVLVIAVPATFEVLGLGGIGKVLATIAQWIVLLGGALFAFGVLYRLAPDRDDARWEWLTGGAVFAVVLWIFGSWAFSIYVGNFASYNATYGTLGGVVILLMWLYLTAFVVLLGAEVNAELERQTKRDTTTGTHEPIGERGAYAADTVGAPAH</sequence>
<evidence type="ECO:0000256" key="4">
    <source>
        <dbReference type="ARBA" id="ARBA00022989"/>
    </source>
</evidence>
<gene>
    <name evidence="7" type="ORF">GGQ59_001950</name>
</gene>
<dbReference type="RefSeq" id="WP_183818004.1">
    <property type="nucleotide sequence ID" value="NZ_JACHOB010000004.1"/>
</dbReference>
<comment type="subcellular location">
    <subcellularLocation>
        <location evidence="1">Cell membrane</location>
        <topology evidence="1">Multi-pass membrane protein</topology>
    </subcellularLocation>
</comment>
<dbReference type="PIRSF" id="PIRSF035875">
    <property type="entry name" value="RNase_BN"/>
    <property type="match status" value="1"/>
</dbReference>
<feature type="transmembrane region" description="Helical" evidence="6">
    <location>
        <begin position="150"/>
        <end position="172"/>
    </location>
</feature>
<keyword evidence="3 6" id="KW-0812">Transmembrane</keyword>
<reference evidence="7 8" key="1">
    <citation type="submission" date="2020-08" db="EMBL/GenBank/DDBJ databases">
        <title>Genomic Encyclopedia of Type Strains, Phase IV (KMG-IV): sequencing the most valuable type-strain genomes for metagenomic binning, comparative biology and taxonomic classification.</title>
        <authorList>
            <person name="Goeker M."/>
        </authorList>
    </citation>
    <scope>NUCLEOTIDE SEQUENCE [LARGE SCALE GENOMIC DNA]</scope>
    <source>
        <strain evidence="7 8">DSM 102850</strain>
    </source>
</reference>
<feature type="transmembrane region" description="Helical" evidence="6">
    <location>
        <begin position="105"/>
        <end position="123"/>
    </location>
</feature>
<dbReference type="NCBIfam" id="TIGR00765">
    <property type="entry name" value="yihY_not_rbn"/>
    <property type="match status" value="1"/>
</dbReference>
<feature type="transmembrane region" description="Helical" evidence="6">
    <location>
        <begin position="224"/>
        <end position="246"/>
    </location>
</feature>
<keyword evidence="5 6" id="KW-0472">Membrane</keyword>
<comment type="caution">
    <text evidence="7">The sequence shown here is derived from an EMBL/GenBank/DDBJ whole genome shotgun (WGS) entry which is preliminary data.</text>
</comment>
<evidence type="ECO:0000256" key="2">
    <source>
        <dbReference type="ARBA" id="ARBA00022475"/>
    </source>
</evidence>
<dbReference type="InterPro" id="IPR017039">
    <property type="entry name" value="Virul_fac_BrkB"/>
</dbReference>
<feature type="transmembrane region" description="Helical" evidence="6">
    <location>
        <begin position="192"/>
        <end position="212"/>
    </location>
</feature>
<dbReference type="PANTHER" id="PTHR30213">
    <property type="entry name" value="INNER MEMBRANE PROTEIN YHJD"/>
    <property type="match status" value="1"/>
</dbReference>
<feature type="transmembrane region" description="Helical" evidence="6">
    <location>
        <begin position="258"/>
        <end position="282"/>
    </location>
</feature>
<feature type="transmembrane region" description="Helical" evidence="6">
    <location>
        <begin position="39"/>
        <end position="65"/>
    </location>
</feature>
<proteinExistence type="predicted"/>
<evidence type="ECO:0000313" key="8">
    <source>
        <dbReference type="Proteomes" id="UP000563524"/>
    </source>
</evidence>
<dbReference type="PANTHER" id="PTHR30213:SF0">
    <property type="entry name" value="UPF0761 MEMBRANE PROTEIN YIHY"/>
    <property type="match status" value="1"/>
</dbReference>
<organism evidence="7 8">
    <name type="scientific">Parvularcula dongshanensis</name>
    <dbReference type="NCBI Taxonomy" id="1173995"/>
    <lineage>
        <taxon>Bacteria</taxon>
        <taxon>Pseudomonadati</taxon>
        <taxon>Pseudomonadota</taxon>
        <taxon>Alphaproteobacteria</taxon>
        <taxon>Parvularculales</taxon>
        <taxon>Parvularculaceae</taxon>
        <taxon>Parvularcula</taxon>
    </lineage>
</organism>
<keyword evidence="2" id="KW-1003">Cell membrane</keyword>
<evidence type="ECO:0000256" key="6">
    <source>
        <dbReference type="SAM" id="Phobius"/>
    </source>
</evidence>
<dbReference type="Proteomes" id="UP000563524">
    <property type="component" value="Unassembled WGS sequence"/>
</dbReference>
<evidence type="ECO:0000313" key="7">
    <source>
        <dbReference type="EMBL" id="MBB4659413.1"/>
    </source>
</evidence>
<dbReference type="AlphaFoldDB" id="A0A840I555"/>
<dbReference type="Pfam" id="PF03631">
    <property type="entry name" value="Virul_fac_BrkB"/>
    <property type="match status" value="1"/>
</dbReference>
<evidence type="ECO:0000256" key="5">
    <source>
        <dbReference type="ARBA" id="ARBA00023136"/>
    </source>
</evidence>
<name>A0A840I555_9PROT</name>
<keyword evidence="8" id="KW-1185">Reference proteome</keyword>